<dbReference type="InterPro" id="IPR020471">
    <property type="entry name" value="AKR"/>
</dbReference>
<dbReference type="SUPFAM" id="SSF51430">
    <property type="entry name" value="NAD(P)-linked oxidoreductase"/>
    <property type="match status" value="1"/>
</dbReference>
<evidence type="ECO:0000256" key="1">
    <source>
        <dbReference type="ARBA" id="ARBA00007905"/>
    </source>
</evidence>
<evidence type="ECO:0000256" key="3">
    <source>
        <dbReference type="ARBA" id="ARBA00023002"/>
    </source>
</evidence>
<organism evidence="8">
    <name type="scientific">Mesocestoides corti</name>
    <name type="common">Flatworm</name>
    <dbReference type="NCBI Taxonomy" id="53468"/>
    <lineage>
        <taxon>Eukaryota</taxon>
        <taxon>Metazoa</taxon>
        <taxon>Spiralia</taxon>
        <taxon>Lophotrochozoa</taxon>
        <taxon>Platyhelminthes</taxon>
        <taxon>Cestoda</taxon>
        <taxon>Eucestoda</taxon>
        <taxon>Cyclophyllidea</taxon>
        <taxon>Mesocestoididae</taxon>
        <taxon>Mesocestoides</taxon>
    </lineage>
</organism>
<dbReference type="PANTHER" id="PTHR11732">
    <property type="entry name" value="ALDO/KETO REDUCTASE"/>
    <property type="match status" value="1"/>
</dbReference>
<evidence type="ECO:0000256" key="6">
    <source>
        <dbReference type="PIRSR" id="PIRSR000097-3"/>
    </source>
</evidence>
<dbReference type="PROSITE" id="PS00062">
    <property type="entry name" value="ALDOKETO_REDUCTASE_2"/>
    <property type="match status" value="1"/>
</dbReference>
<reference evidence="8" key="1">
    <citation type="submission" date="2019-11" db="UniProtKB">
        <authorList>
            <consortium name="WormBaseParasite"/>
        </authorList>
    </citation>
    <scope>IDENTIFICATION</scope>
</reference>
<keyword evidence="2" id="KW-0521">NADP</keyword>
<feature type="active site" description="Proton donor" evidence="4">
    <location>
        <position position="51"/>
    </location>
</feature>
<dbReference type="PIRSF" id="PIRSF000097">
    <property type="entry name" value="AKR"/>
    <property type="match status" value="1"/>
</dbReference>
<dbReference type="PROSITE" id="PS00798">
    <property type="entry name" value="ALDOKETO_REDUCTASE_1"/>
    <property type="match status" value="1"/>
</dbReference>
<dbReference type="InterPro" id="IPR018170">
    <property type="entry name" value="Aldo/ket_reductase_CS"/>
</dbReference>
<keyword evidence="3" id="KW-0560">Oxidoreductase</keyword>
<feature type="domain" description="NADP-dependent oxidoreductase" evidence="7">
    <location>
        <begin position="27"/>
        <end position="289"/>
    </location>
</feature>
<feature type="binding site" evidence="5">
    <location>
        <position position="113"/>
    </location>
    <ligand>
        <name>substrate</name>
    </ligand>
</feature>
<dbReference type="WBParaSite" id="MCU_013222-RA">
    <property type="protein sequence ID" value="MCU_013222-RA"/>
    <property type="gene ID" value="MCU_013222"/>
</dbReference>
<name>A0A5K3FYE3_MESCO</name>
<protein>
    <submittedName>
        <fullName evidence="8">Aldo_ket_red domain-containing protein</fullName>
    </submittedName>
</protein>
<dbReference type="Gene3D" id="3.20.20.100">
    <property type="entry name" value="NADP-dependent oxidoreductase domain"/>
    <property type="match status" value="1"/>
</dbReference>
<dbReference type="GO" id="GO:0016491">
    <property type="term" value="F:oxidoreductase activity"/>
    <property type="evidence" value="ECO:0007669"/>
    <property type="project" value="UniProtKB-KW"/>
</dbReference>
<evidence type="ECO:0000256" key="2">
    <source>
        <dbReference type="ARBA" id="ARBA00022857"/>
    </source>
</evidence>
<dbReference type="PRINTS" id="PR00069">
    <property type="entry name" value="ALDKETRDTASE"/>
</dbReference>
<feature type="site" description="Lowers pKa of active site Tyr" evidence="6">
    <location>
        <position position="80"/>
    </location>
</feature>
<dbReference type="InterPro" id="IPR023210">
    <property type="entry name" value="NADP_OxRdtase_dom"/>
</dbReference>
<dbReference type="FunFam" id="3.20.20.100:FF:000006">
    <property type="entry name" value="Aldo-keto reductase family 1 member A1"/>
    <property type="match status" value="1"/>
</dbReference>
<evidence type="ECO:0000256" key="5">
    <source>
        <dbReference type="PIRSR" id="PIRSR000097-2"/>
    </source>
</evidence>
<evidence type="ECO:0000313" key="8">
    <source>
        <dbReference type="WBParaSite" id="MCU_013222-RA"/>
    </source>
</evidence>
<proteinExistence type="inferred from homology"/>
<dbReference type="Pfam" id="PF00248">
    <property type="entry name" value="Aldo_ket_red"/>
    <property type="match status" value="1"/>
</dbReference>
<sequence length="315" mass="35041">MSVPRYFTLNNGEKIPSIGFGTFAAPANVVGDAVCHAIEIGFRHIDCAMLYENEKEIGAAIAKSMKLRGLDRGDIFVTSKLWCDKHSPNDVRDSCELSLKHLGLKYLDLYLIHLPTAFHTKPGKKFDGYDRNAIVYENQSLEETWKAMEGLVAAGLVKSIGVSNFNGKQVDRILAVCSIKPVVNQIEVSVNCMNRKLIEHCQSKNIQVEAYAPIGSPGVMGGKIPSLLEEPFVKKIATAHKKTPAQVLLRHALQRNLVVLCKSVTPSRIESNFDIFDFELTDAEMQILNTSGHNVRLFDVPALKDHPEYPYNEDC</sequence>
<comment type="similarity">
    <text evidence="1">Belongs to the aldo/keto reductase family.</text>
</comment>
<evidence type="ECO:0000256" key="4">
    <source>
        <dbReference type="PIRSR" id="PIRSR000097-1"/>
    </source>
</evidence>
<dbReference type="CDD" id="cd19071">
    <property type="entry name" value="AKR_AKR1-5-like"/>
    <property type="match status" value="1"/>
</dbReference>
<accession>A0A5K3FYE3</accession>
<dbReference type="InterPro" id="IPR036812">
    <property type="entry name" value="NAD(P)_OxRdtase_dom_sf"/>
</dbReference>
<dbReference type="AlphaFoldDB" id="A0A5K3FYE3"/>
<evidence type="ECO:0000259" key="7">
    <source>
        <dbReference type="Pfam" id="PF00248"/>
    </source>
</evidence>